<name>A0A8S5V738_9CAUD</name>
<evidence type="ECO:0000313" key="1">
    <source>
        <dbReference type="EMBL" id="DAG02518.1"/>
    </source>
</evidence>
<organism evidence="1">
    <name type="scientific">Siphoviridae sp. ctneY2</name>
    <dbReference type="NCBI Taxonomy" id="2825664"/>
    <lineage>
        <taxon>Viruses</taxon>
        <taxon>Duplodnaviria</taxon>
        <taxon>Heunggongvirae</taxon>
        <taxon>Uroviricota</taxon>
        <taxon>Caudoviricetes</taxon>
    </lineage>
</organism>
<accession>A0A8S5V738</accession>
<protein>
    <submittedName>
        <fullName evidence="1">Uncharacterized protein</fullName>
    </submittedName>
</protein>
<dbReference type="EMBL" id="BK016210">
    <property type="protein sequence ID" value="DAG02518.1"/>
    <property type="molecule type" value="Genomic_DNA"/>
</dbReference>
<proteinExistence type="predicted"/>
<reference evidence="1" key="1">
    <citation type="journal article" date="2021" name="Proc. Natl. Acad. Sci. U.S.A.">
        <title>A Catalog of Tens of Thousands of Viruses from Human Metagenomes Reveals Hidden Associations with Chronic Diseases.</title>
        <authorList>
            <person name="Tisza M.J."/>
            <person name="Buck C.B."/>
        </authorList>
    </citation>
    <scope>NUCLEOTIDE SEQUENCE</scope>
    <source>
        <strain evidence="1">CtneY2</strain>
    </source>
</reference>
<sequence>MMESFTLPSISMAFCISAESPKAMVMGLWIIIIDTGDIRTLVPAIAITDAAEAAMPSILTVTLPL</sequence>